<dbReference type="InterPro" id="IPR004443">
    <property type="entry name" value="YjeF_N_dom"/>
</dbReference>
<dbReference type="Pfam" id="PF13368">
    <property type="entry name" value="Toprim_C_rpt"/>
    <property type="match status" value="3"/>
</dbReference>
<dbReference type="Gene3D" id="3.30.65.10">
    <property type="entry name" value="Bacterial Topoisomerase I, domain 1"/>
    <property type="match status" value="1"/>
</dbReference>
<keyword evidence="29" id="KW-1185">Reference proteome</keyword>
<feature type="region of interest" description="Disordered" evidence="23">
    <location>
        <begin position="82"/>
        <end position="105"/>
    </location>
</feature>
<dbReference type="InterPro" id="IPR034149">
    <property type="entry name" value="TOPRIM_TopoI"/>
</dbReference>
<organism evidence="28 29">
    <name type="scientific">Hevea brasiliensis</name>
    <name type="common">Para rubber tree</name>
    <name type="synonym">Siphonia brasiliensis</name>
    <dbReference type="NCBI Taxonomy" id="3981"/>
    <lineage>
        <taxon>Eukaryota</taxon>
        <taxon>Viridiplantae</taxon>
        <taxon>Streptophyta</taxon>
        <taxon>Embryophyta</taxon>
        <taxon>Tracheophyta</taxon>
        <taxon>Spermatophyta</taxon>
        <taxon>Magnoliopsida</taxon>
        <taxon>eudicotyledons</taxon>
        <taxon>Gunneridae</taxon>
        <taxon>Pentapetalae</taxon>
        <taxon>rosids</taxon>
        <taxon>fabids</taxon>
        <taxon>Malpighiales</taxon>
        <taxon>Euphorbiaceae</taxon>
        <taxon>Crotonoideae</taxon>
        <taxon>Micrandreae</taxon>
        <taxon>Hevea</taxon>
    </lineage>
</organism>
<evidence type="ECO:0000256" key="23">
    <source>
        <dbReference type="SAM" id="MobiDB-lite"/>
    </source>
</evidence>
<dbReference type="GO" id="GO:0003677">
    <property type="term" value="F:DNA binding"/>
    <property type="evidence" value="ECO:0007669"/>
    <property type="project" value="UniProtKB-KW"/>
</dbReference>
<dbReference type="SMART" id="SM00437">
    <property type="entry name" value="TOP1Ac"/>
    <property type="match status" value="1"/>
</dbReference>
<keyword evidence="10" id="KW-0862">Zinc</keyword>
<dbReference type="Gene3D" id="2.70.20.10">
    <property type="entry name" value="Topoisomerase I, domain 3"/>
    <property type="match status" value="1"/>
</dbReference>
<dbReference type="PROSITE" id="PS52039">
    <property type="entry name" value="TOPO_IA_2"/>
    <property type="match status" value="1"/>
</dbReference>
<feature type="domain" description="Topo IA-type catalytic" evidence="27">
    <location>
        <begin position="616"/>
        <end position="1065"/>
    </location>
</feature>
<dbReference type="Gene3D" id="3.40.50.10260">
    <property type="entry name" value="YjeF N-terminal domain"/>
    <property type="match status" value="1"/>
</dbReference>
<dbReference type="InterPro" id="IPR013824">
    <property type="entry name" value="Topo_IA_cen_sub1"/>
</dbReference>
<gene>
    <name evidence="28" type="ORF">GH714_042652</name>
</gene>
<evidence type="ECO:0000256" key="3">
    <source>
        <dbReference type="ARBA" id="ARBA00006001"/>
    </source>
</evidence>
<dbReference type="InterPro" id="IPR023406">
    <property type="entry name" value="Topo_IA_AS"/>
</dbReference>
<dbReference type="Gene3D" id="3.40.50.140">
    <property type="match status" value="1"/>
</dbReference>
<evidence type="ECO:0000256" key="16">
    <source>
        <dbReference type="ARBA" id="ARBA00030003"/>
    </source>
</evidence>
<dbReference type="Proteomes" id="UP000467840">
    <property type="component" value="Unassembled WGS sequence"/>
</dbReference>
<dbReference type="PROSITE" id="PS51383">
    <property type="entry name" value="YJEF_C_3"/>
    <property type="match status" value="1"/>
</dbReference>
<comment type="similarity">
    <text evidence="4">Belongs to the type IA topoisomerase family.</text>
</comment>
<dbReference type="InterPro" id="IPR029056">
    <property type="entry name" value="Ribokinase-like"/>
</dbReference>
<dbReference type="GO" id="GO:0005694">
    <property type="term" value="C:chromosome"/>
    <property type="evidence" value="ECO:0007669"/>
    <property type="project" value="InterPro"/>
</dbReference>
<evidence type="ECO:0000256" key="7">
    <source>
        <dbReference type="ARBA" id="ARBA00013129"/>
    </source>
</evidence>
<dbReference type="CDD" id="cd03363">
    <property type="entry name" value="TOPRIM_TopoIA_TopoI"/>
    <property type="match status" value="1"/>
</dbReference>
<dbReference type="SUPFAM" id="SSF53613">
    <property type="entry name" value="Ribokinase-like"/>
    <property type="match status" value="1"/>
</dbReference>
<comment type="catalytic activity">
    <reaction evidence="21">
        <text>(6S)-NADHX + ADP = AMP + phosphate + NADH + H(+)</text>
        <dbReference type="Rhea" id="RHEA:32223"/>
        <dbReference type="ChEBI" id="CHEBI:15378"/>
        <dbReference type="ChEBI" id="CHEBI:43474"/>
        <dbReference type="ChEBI" id="CHEBI:57945"/>
        <dbReference type="ChEBI" id="CHEBI:64074"/>
        <dbReference type="ChEBI" id="CHEBI:456215"/>
        <dbReference type="ChEBI" id="CHEBI:456216"/>
        <dbReference type="EC" id="4.2.1.136"/>
    </reaction>
</comment>
<dbReference type="InterPro" id="IPR003601">
    <property type="entry name" value="Topo_IA_2"/>
</dbReference>
<dbReference type="CDD" id="cd00186">
    <property type="entry name" value="TOP1Ac"/>
    <property type="match status" value="1"/>
</dbReference>
<dbReference type="Pfam" id="PF03853">
    <property type="entry name" value="YjeF_N"/>
    <property type="match status" value="1"/>
</dbReference>
<name>A0A6A6K121_HEVBR</name>
<comment type="catalytic activity">
    <reaction evidence="22">
        <text>(6S)-NADPHX + ADP = AMP + phosphate + NADPH + H(+)</text>
        <dbReference type="Rhea" id="RHEA:32235"/>
        <dbReference type="ChEBI" id="CHEBI:15378"/>
        <dbReference type="ChEBI" id="CHEBI:43474"/>
        <dbReference type="ChEBI" id="CHEBI:57783"/>
        <dbReference type="ChEBI" id="CHEBI:64076"/>
        <dbReference type="ChEBI" id="CHEBI:456215"/>
        <dbReference type="ChEBI" id="CHEBI:456216"/>
        <dbReference type="EC" id="4.2.1.136"/>
    </reaction>
</comment>
<evidence type="ECO:0000256" key="15">
    <source>
        <dbReference type="ARBA" id="ARBA00025153"/>
    </source>
</evidence>
<dbReference type="EC" id="4.2.1.136" evidence="7"/>
<feature type="domain" description="YjeF N-terminal" evidence="26">
    <location>
        <begin position="140"/>
        <end position="248"/>
    </location>
</feature>
<dbReference type="GO" id="GO:0052855">
    <property type="term" value="F:ADP-dependent NAD(P)H-hydrate dehydratase activity"/>
    <property type="evidence" value="ECO:0007669"/>
    <property type="project" value="UniProtKB-EC"/>
</dbReference>
<keyword evidence="14" id="KW-0413">Isomerase</keyword>
<evidence type="ECO:0000256" key="5">
    <source>
        <dbReference type="ARBA" id="ARBA00009524"/>
    </source>
</evidence>
<dbReference type="GO" id="GO:0006265">
    <property type="term" value="P:DNA topological change"/>
    <property type="evidence" value="ECO:0007669"/>
    <property type="project" value="InterPro"/>
</dbReference>
<evidence type="ECO:0000256" key="10">
    <source>
        <dbReference type="ARBA" id="ARBA00022833"/>
    </source>
</evidence>
<dbReference type="Gene3D" id="1.10.460.10">
    <property type="entry name" value="Topoisomerase I, domain 2"/>
    <property type="match status" value="2"/>
</dbReference>
<keyword evidence="8" id="KW-0479">Metal-binding</keyword>
<dbReference type="EC" id="5.6.2.1" evidence="6"/>
<dbReference type="InterPro" id="IPR023405">
    <property type="entry name" value="Topo_IA_core_domain"/>
</dbReference>
<evidence type="ECO:0000256" key="2">
    <source>
        <dbReference type="ARBA" id="ARBA00001958"/>
    </source>
</evidence>
<dbReference type="HAMAP" id="MF_00952">
    <property type="entry name" value="Topoisom_1_prok"/>
    <property type="match status" value="1"/>
</dbReference>
<sequence length="1256" mass="137943">MSRADAGSDGMSAFDDPAYRERYREKFIEAQKRGMDMVVYPDGAIVLIENKMVMYTYGWHKRRRDFERVKAGSMSAAVSRRRSSVAGDVPNEASSTVQSDEDEVFEQGSDVPVEELILRAGAAVVEEMSTQLPWGVKGKNVPALAPESFSIHEDVVVDAIFGIGLSRPMDEGLQKIASKINSSGKYVVAVDMPSGINSDTGEVMGAAIRSDLTVTFSCLKFGHVISPGRYHSGEVRIKDIGLAVNGTQAFRNTPDLWRALIPKPDYRSHKYNRGYAAVCSVGVRSVGAVKLAALAALRIGSGAVAVACADEEICLYAHALTAVMYKPYEEVLSDSRVTTLLIGPGGDLLDDALKYKRVFPDLKGNVVERARAAARISGAIIVLKGHDTVIAQPDGSVVVNNNAPSSLATIGSGDVLAGIITGLIAAGMPEFAAACCGVWIHGECGKRYGIGLIADDIIQQIPRELTLLVASFCEGRFSHVGLVMGVVIVESPSKAKTISKYLGGKYKVVASFGHVRDFPAKSGSVDPDDDFRMIYEIIPKSEKYVDKIVKTVSSEKSGIYLATDPDREGEAIAWHIVEVLRERSAIGEDVAVNRMVFNEVTKRAVNAAINDCRSINMDLVHAQQARRVLDYLVGFTLSPLLWRKLPGSKSAGRVQSVALRLVCEREHEIEQFDSREYWDIAVLLKNKSGEELTATLKHYNGEKLGKFAIPDADSANAIAEHVRKGSYHVASVEAKQTKRNPYPPFITSSLQQEASTKLGFSAKNTMMVAQKLYEGVDIGGETVGLITYMRTDGFYISTEAISYIRDTIKMQFGDKYLTKSPRKYVKKVKNAQEAHEAIRPTDITMTPDSLAKYLSDDQLKLYDLIWRRTMASQMESAVIDQVVVDIQSRDGTVVLHAVGSSLGFDGYQKVYGTDDDDKRNMLPQLEVGEDCNLVEVSPNQHFTQPPPRYSEASLVKKMEEIGIGRPSTRYVEYDFTANLEEELDLISNGNMAWKEVLRRFWHKFISDVSTVKGIEVSEILKSITKDLEGYAFSSSSGEVVDRSCPGCGKGELMLNIGKYKAFLGCNRYPECKYTRGIGDESGVCRDEFPKVLGLDDATQEEIVLKNGPYGEYLQLGNNAKGKRVAIPRGIKEITLDVAKKLLSLPIILGNYPDTVQDIKLGTGRFGPYVLYGGTYFSVKGREDFWNLTLEEAVSVIDSQAQKKSRLLGLHDNGKEIYVCKGRYGFYLKCGDRNVAIKGKGGDITLEDAVSLLNQKA</sequence>
<evidence type="ECO:0000313" key="29">
    <source>
        <dbReference type="Proteomes" id="UP000467840"/>
    </source>
</evidence>
<dbReference type="SUPFAM" id="SSF64153">
    <property type="entry name" value="YjeF N-terminal domain-like"/>
    <property type="match status" value="1"/>
</dbReference>
<evidence type="ECO:0000313" key="28">
    <source>
        <dbReference type="EMBL" id="KAF2281828.1"/>
    </source>
</evidence>
<dbReference type="SUPFAM" id="SSF57783">
    <property type="entry name" value="Zinc beta-ribbon"/>
    <property type="match status" value="1"/>
</dbReference>
<comment type="cofactor">
    <cofactor evidence="2">
        <name>K(+)</name>
        <dbReference type="ChEBI" id="CHEBI:29103"/>
    </cofactor>
</comment>
<keyword evidence="13" id="KW-0238">DNA-binding</keyword>
<evidence type="ECO:0000256" key="8">
    <source>
        <dbReference type="ARBA" id="ARBA00022723"/>
    </source>
</evidence>
<dbReference type="SUPFAM" id="SSF56712">
    <property type="entry name" value="Prokaryotic type I DNA topoisomerase"/>
    <property type="match status" value="1"/>
</dbReference>
<dbReference type="PRINTS" id="PR00417">
    <property type="entry name" value="PRTPISMRASEI"/>
</dbReference>
<dbReference type="InterPro" id="IPR025589">
    <property type="entry name" value="Toprim_C_rpt"/>
</dbReference>
<dbReference type="InterPro" id="IPR005733">
    <property type="entry name" value="TopoI_bac-type"/>
</dbReference>
<dbReference type="InterPro" id="IPR003602">
    <property type="entry name" value="Topo_IA_DNA-bd_dom"/>
</dbReference>
<dbReference type="GO" id="GO:0003917">
    <property type="term" value="F:DNA topoisomerase type I (single strand cut, ATP-independent) activity"/>
    <property type="evidence" value="ECO:0007669"/>
    <property type="project" value="UniProtKB-EC"/>
</dbReference>
<comment type="function">
    <text evidence="15">Bifunctional enzyme that catalyzes the epimerization of the S- and R-forms of NAD(P)HX and the dehydration of the S-form of NAD(P)HX at the expense of ADP, which is converted to AMP. This allows the repair of both epimers of NAD(P)HX, a damaged form of NAD(P)H that is a result of enzymatic or heat-dependent hydration.</text>
</comment>
<dbReference type="InterPro" id="IPR036652">
    <property type="entry name" value="YjeF_N_dom_sf"/>
</dbReference>
<dbReference type="InterPro" id="IPR013826">
    <property type="entry name" value="Topo_IA_cen_sub3"/>
</dbReference>
<dbReference type="InterPro" id="IPR028612">
    <property type="entry name" value="Topoisom_1_IA"/>
</dbReference>
<dbReference type="CDD" id="cd01171">
    <property type="entry name" value="YXKO-related"/>
    <property type="match status" value="1"/>
</dbReference>
<evidence type="ECO:0000256" key="12">
    <source>
        <dbReference type="ARBA" id="ARBA00023029"/>
    </source>
</evidence>
<evidence type="ECO:0000256" key="17">
    <source>
        <dbReference type="ARBA" id="ARBA00031985"/>
    </source>
</evidence>
<protein>
    <recommendedName>
        <fullName evidence="19">Nicotinamide nucleotide repair protein</fullName>
        <ecNumber evidence="7">4.2.1.136</ecNumber>
        <ecNumber evidence="6">5.6.2.1</ecNumber>
    </recommendedName>
    <alternativeName>
        <fullName evidence="20">Omega-protein</fullName>
    </alternativeName>
    <alternativeName>
        <fullName evidence="18">Relaxing enzyme</fullName>
    </alternativeName>
    <alternativeName>
        <fullName evidence="16">Swivelase</fullName>
    </alternativeName>
    <alternativeName>
        <fullName evidence="17">Untwisting enzyme</fullName>
    </alternativeName>
</protein>
<dbReference type="InterPro" id="IPR006171">
    <property type="entry name" value="TOPRIM_dom"/>
</dbReference>
<evidence type="ECO:0000259" key="24">
    <source>
        <dbReference type="PROSITE" id="PS50880"/>
    </source>
</evidence>
<dbReference type="InterPro" id="IPR013825">
    <property type="entry name" value="Topo_IA_cen_sub2"/>
</dbReference>
<evidence type="ECO:0000256" key="19">
    <source>
        <dbReference type="ARBA" id="ARBA00032624"/>
    </source>
</evidence>
<keyword evidence="12" id="KW-0799">Topoisomerase</keyword>
<evidence type="ECO:0000256" key="9">
    <source>
        <dbReference type="ARBA" id="ARBA00022771"/>
    </source>
</evidence>
<evidence type="ECO:0000256" key="22">
    <source>
        <dbReference type="ARBA" id="ARBA00049209"/>
    </source>
</evidence>
<dbReference type="Gene3D" id="3.40.1190.20">
    <property type="match status" value="2"/>
</dbReference>
<dbReference type="Pfam" id="PF01256">
    <property type="entry name" value="Carb_kinase"/>
    <property type="match status" value="1"/>
</dbReference>
<evidence type="ECO:0000256" key="21">
    <source>
        <dbReference type="ARBA" id="ARBA00048238"/>
    </source>
</evidence>
<keyword evidence="9" id="KW-0863">Zinc-finger</keyword>
<accession>A0A6A6K121</accession>
<evidence type="ECO:0000259" key="26">
    <source>
        <dbReference type="PROSITE" id="PS51385"/>
    </source>
</evidence>
<proteinExistence type="inferred from homology"/>
<dbReference type="Pfam" id="PF01751">
    <property type="entry name" value="Toprim"/>
    <property type="match status" value="1"/>
</dbReference>
<reference evidence="28 29" key="1">
    <citation type="journal article" date="2020" name="Mol. Plant">
        <title>The Chromosome-Based Rubber Tree Genome Provides New Insights into Spurge Genome Evolution and Rubber Biosynthesis.</title>
        <authorList>
            <person name="Liu J."/>
            <person name="Shi C."/>
            <person name="Shi C.C."/>
            <person name="Li W."/>
            <person name="Zhang Q.J."/>
            <person name="Zhang Y."/>
            <person name="Li K."/>
            <person name="Lu H.F."/>
            <person name="Shi C."/>
            <person name="Zhu S.T."/>
            <person name="Xiao Z.Y."/>
            <person name="Nan H."/>
            <person name="Yue Y."/>
            <person name="Zhu X.G."/>
            <person name="Wu Y."/>
            <person name="Hong X.N."/>
            <person name="Fan G.Y."/>
            <person name="Tong Y."/>
            <person name="Zhang D."/>
            <person name="Mao C.L."/>
            <person name="Liu Y.L."/>
            <person name="Hao S.J."/>
            <person name="Liu W.Q."/>
            <person name="Lv M.Q."/>
            <person name="Zhang H.B."/>
            <person name="Liu Y."/>
            <person name="Hu-Tang G.R."/>
            <person name="Wang J.P."/>
            <person name="Wang J.H."/>
            <person name="Sun Y.H."/>
            <person name="Ni S.B."/>
            <person name="Chen W.B."/>
            <person name="Zhang X.C."/>
            <person name="Jiao Y.N."/>
            <person name="Eichler E.E."/>
            <person name="Li G.H."/>
            <person name="Liu X."/>
            <person name="Gao L.Z."/>
        </authorList>
    </citation>
    <scope>NUCLEOTIDE SEQUENCE [LARGE SCALE GENOMIC DNA]</scope>
    <source>
        <strain evidence="29">cv. GT1</strain>
        <tissue evidence="28">Leaf</tissue>
    </source>
</reference>
<dbReference type="PROSITE" id="PS50880">
    <property type="entry name" value="TOPRIM"/>
    <property type="match status" value="1"/>
</dbReference>
<dbReference type="InterPro" id="IPR000631">
    <property type="entry name" value="CARKD"/>
</dbReference>
<dbReference type="InterPro" id="IPR013498">
    <property type="entry name" value="Topo_IA_Znf"/>
</dbReference>
<dbReference type="PROSITE" id="PS51385">
    <property type="entry name" value="YJEF_N"/>
    <property type="match status" value="1"/>
</dbReference>
<evidence type="ECO:0000259" key="27">
    <source>
        <dbReference type="PROSITE" id="PS52039"/>
    </source>
</evidence>
<comment type="similarity">
    <text evidence="5">In the C-terminal section; belongs to the NnrD/CARKD family.</text>
</comment>
<evidence type="ECO:0000256" key="11">
    <source>
        <dbReference type="ARBA" id="ARBA00022842"/>
    </source>
</evidence>
<dbReference type="PANTHER" id="PTHR42785:SF1">
    <property type="entry name" value="DNA TOPOISOMERASE"/>
    <property type="match status" value="1"/>
</dbReference>
<dbReference type="InterPro" id="IPR000380">
    <property type="entry name" value="Topo_IA"/>
</dbReference>
<comment type="caution">
    <text evidence="28">The sequence shown here is derived from an EMBL/GenBank/DDBJ whole genome shotgun (WGS) entry which is preliminary data.</text>
</comment>
<dbReference type="PROSITE" id="PS00396">
    <property type="entry name" value="TOPO_IA_1"/>
    <property type="match status" value="1"/>
</dbReference>
<evidence type="ECO:0000256" key="1">
    <source>
        <dbReference type="ARBA" id="ARBA00000213"/>
    </source>
</evidence>
<dbReference type="GO" id="GO:0008270">
    <property type="term" value="F:zinc ion binding"/>
    <property type="evidence" value="ECO:0007669"/>
    <property type="project" value="UniProtKB-KW"/>
</dbReference>
<comment type="similarity">
    <text evidence="3">In the N-terminal section; belongs to the NnrE/AIBP family.</text>
</comment>
<dbReference type="Pfam" id="PF01396">
    <property type="entry name" value="Zn_ribbon_Top1"/>
    <property type="match status" value="1"/>
</dbReference>
<evidence type="ECO:0000259" key="25">
    <source>
        <dbReference type="PROSITE" id="PS51383"/>
    </source>
</evidence>
<dbReference type="NCBIfam" id="TIGR01051">
    <property type="entry name" value="topA_bact"/>
    <property type="match status" value="1"/>
</dbReference>
<dbReference type="PANTHER" id="PTHR42785">
    <property type="entry name" value="DNA TOPOISOMERASE, TYPE IA, CORE"/>
    <property type="match status" value="1"/>
</dbReference>
<evidence type="ECO:0000256" key="20">
    <source>
        <dbReference type="ARBA" id="ARBA00032877"/>
    </source>
</evidence>
<evidence type="ECO:0000256" key="13">
    <source>
        <dbReference type="ARBA" id="ARBA00023125"/>
    </source>
</evidence>
<dbReference type="Gene3D" id="1.10.290.10">
    <property type="entry name" value="Topoisomerase I, domain 4"/>
    <property type="match status" value="1"/>
</dbReference>
<evidence type="ECO:0000256" key="4">
    <source>
        <dbReference type="ARBA" id="ARBA00009446"/>
    </source>
</evidence>
<feature type="domain" description="Toprim" evidence="24">
    <location>
        <begin position="484"/>
        <end position="598"/>
    </location>
</feature>
<dbReference type="AlphaFoldDB" id="A0A6A6K121"/>
<dbReference type="SMART" id="SM00493">
    <property type="entry name" value="TOPRIM"/>
    <property type="match status" value="1"/>
</dbReference>
<dbReference type="EMBL" id="JAAGAX010000511">
    <property type="protein sequence ID" value="KAF2281828.1"/>
    <property type="molecule type" value="Genomic_DNA"/>
</dbReference>
<dbReference type="Pfam" id="PF01131">
    <property type="entry name" value="Topoisom_bac"/>
    <property type="match status" value="1"/>
</dbReference>
<dbReference type="SMART" id="SM00436">
    <property type="entry name" value="TOP1Bc"/>
    <property type="match status" value="1"/>
</dbReference>
<dbReference type="InterPro" id="IPR013497">
    <property type="entry name" value="Topo_IA_cen"/>
</dbReference>
<comment type="catalytic activity">
    <reaction evidence="1">
        <text>ATP-independent breakage of single-stranded DNA, followed by passage and rejoining.</text>
        <dbReference type="EC" id="5.6.2.1"/>
    </reaction>
</comment>
<evidence type="ECO:0000256" key="18">
    <source>
        <dbReference type="ARBA" id="ARBA00032235"/>
    </source>
</evidence>
<feature type="domain" description="YjeF C-terminal" evidence="25">
    <location>
        <begin position="253"/>
        <end position="468"/>
    </location>
</feature>
<evidence type="ECO:0000256" key="6">
    <source>
        <dbReference type="ARBA" id="ARBA00012891"/>
    </source>
</evidence>
<evidence type="ECO:0000256" key="14">
    <source>
        <dbReference type="ARBA" id="ARBA00023235"/>
    </source>
</evidence>
<keyword evidence="11" id="KW-0460">Magnesium</keyword>